<proteinExistence type="predicted"/>
<dbReference type="GeneID" id="90531277"/>
<comment type="subcellular location">
    <subcellularLocation>
        <location evidence="1">Cytoplasm</location>
    </subcellularLocation>
</comment>
<keyword evidence="5" id="KW-0598">Phosphotransferase system</keyword>
<evidence type="ECO:0000313" key="8">
    <source>
        <dbReference type="EMBL" id="MCQ4840641.1"/>
    </source>
</evidence>
<dbReference type="InterPro" id="IPR001127">
    <property type="entry name" value="PTS_EIIA_1_perm"/>
</dbReference>
<dbReference type="RefSeq" id="WP_066860813.1">
    <property type="nucleotide sequence ID" value="NZ_CABKVV010000010.1"/>
</dbReference>
<evidence type="ECO:0000256" key="2">
    <source>
        <dbReference type="ARBA" id="ARBA00022448"/>
    </source>
</evidence>
<dbReference type="EMBL" id="JANFZH010000027">
    <property type="protein sequence ID" value="MCQ4840641.1"/>
    <property type="molecule type" value="Genomic_DNA"/>
</dbReference>
<dbReference type="PROSITE" id="PS51093">
    <property type="entry name" value="PTS_EIIA_TYPE_1"/>
    <property type="match status" value="1"/>
</dbReference>
<accession>A0ABT1S140</accession>
<dbReference type="Pfam" id="PF00358">
    <property type="entry name" value="PTS_EIIA_1"/>
    <property type="match status" value="1"/>
</dbReference>
<dbReference type="SUPFAM" id="SSF51261">
    <property type="entry name" value="Duplicated hybrid motif"/>
    <property type="match status" value="1"/>
</dbReference>
<feature type="domain" description="PTS EIIA type-1" evidence="7">
    <location>
        <begin position="26"/>
        <end position="128"/>
    </location>
</feature>
<dbReference type="Gene3D" id="2.70.70.10">
    <property type="entry name" value="Glucose Permease (Domain IIA)"/>
    <property type="match status" value="1"/>
</dbReference>
<evidence type="ECO:0000256" key="3">
    <source>
        <dbReference type="ARBA" id="ARBA00022597"/>
    </source>
</evidence>
<dbReference type="PANTHER" id="PTHR45008">
    <property type="entry name" value="PTS SYSTEM GLUCOSE-SPECIFIC EIIA COMPONENT"/>
    <property type="match status" value="1"/>
</dbReference>
<name>A0ABT1S140_9FIRM</name>
<evidence type="ECO:0000313" key="9">
    <source>
        <dbReference type="Proteomes" id="UP001524473"/>
    </source>
</evidence>
<dbReference type="InterPro" id="IPR011055">
    <property type="entry name" value="Dup_hybrid_motif"/>
</dbReference>
<dbReference type="PANTHER" id="PTHR45008:SF1">
    <property type="entry name" value="PTS SYSTEM GLUCOSE-SPECIFIC EIIA COMPONENT"/>
    <property type="match status" value="1"/>
</dbReference>
<keyword evidence="9" id="KW-1185">Reference proteome</keyword>
<evidence type="ECO:0000256" key="1">
    <source>
        <dbReference type="ARBA" id="ARBA00004496"/>
    </source>
</evidence>
<reference evidence="8 9" key="1">
    <citation type="submission" date="2022-06" db="EMBL/GenBank/DDBJ databases">
        <title>Isolation of gut microbiota from human fecal samples.</title>
        <authorList>
            <person name="Pamer E.G."/>
            <person name="Barat B."/>
            <person name="Waligurski E."/>
            <person name="Medina S."/>
            <person name="Paddock L."/>
            <person name="Mostad J."/>
        </authorList>
    </citation>
    <scope>NUCLEOTIDE SEQUENCE [LARGE SCALE GENOMIC DNA]</scope>
    <source>
        <strain evidence="8 9">DFI.9.73</strain>
    </source>
</reference>
<organism evidence="8 9">
    <name type="scientific">Neglectibacter timonensis</name>
    <dbReference type="NCBI Taxonomy" id="1776382"/>
    <lineage>
        <taxon>Bacteria</taxon>
        <taxon>Bacillati</taxon>
        <taxon>Bacillota</taxon>
        <taxon>Clostridia</taxon>
        <taxon>Eubacteriales</taxon>
        <taxon>Oscillospiraceae</taxon>
        <taxon>Neglectibacter</taxon>
    </lineage>
</organism>
<protein>
    <submittedName>
        <fullName evidence="8">PTS glucose transporter subunit IIA</fullName>
    </submittedName>
</protein>
<dbReference type="Proteomes" id="UP001524473">
    <property type="component" value="Unassembled WGS sequence"/>
</dbReference>
<evidence type="ECO:0000256" key="5">
    <source>
        <dbReference type="ARBA" id="ARBA00022683"/>
    </source>
</evidence>
<evidence type="ECO:0000256" key="6">
    <source>
        <dbReference type="ARBA" id="ARBA00022777"/>
    </source>
</evidence>
<gene>
    <name evidence="8" type="ORF">NE695_12050</name>
</gene>
<sequence>MHEKNRELLLGCPACGRAALIRECPDQCFAQGMAGSGAVLFPTEKTFLAPANVKIVAQIGFHAVGMMTEEGLELLLHVGLGADHPSERRCSFCVHTGETVRRGMPLLQIEPSAAESGVLPATAFLLCNLTRLRCSCELLRTGFVSAGTDLIRVTF</sequence>
<keyword evidence="2" id="KW-0813">Transport</keyword>
<keyword evidence="4" id="KW-0808">Transferase</keyword>
<keyword evidence="6" id="KW-0418">Kinase</keyword>
<evidence type="ECO:0000256" key="4">
    <source>
        <dbReference type="ARBA" id="ARBA00022679"/>
    </source>
</evidence>
<comment type="caution">
    <text evidence="8">The sequence shown here is derived from an EMBL/GenBank/DDBJ whole genome shotgun (WGS) entry which is preliminary data.</text>
</comment>
<evidence type="ECO:0000259" key="7">
    <source>
        <dbReference type="PROSITE" id="PS51093"/>
    </source>
</evidence>
<dbReference type="InterPro" id="IPR050890">
    <property type="entry name" value="PTS_EIIA_component"/>
</dbReference>
<keyword evidence="3 8" id="KW-0762">Sugar transport</keyword>